<feature type="chain" id="PRO_5045118162" evidence="1">
    <location>
        <begin position="28"/>
        <end position="492"/>
    </location>
</feature>
<dbReference type="EMBL" id="BMII01000013">
    <property type="protein sequence ID" value="GGB57932.1"/>
    <property type="molecule type" value="Genomic_DNA"/>
</dbReference>
<proteinExistence type="predicted"/>
<keyword evidence="1" id="KW-0732">Signal</keyword>
<protein>
    <submittedName>
        <fullName evidence="2">Outer membrane protein in capsule/EPS biosynthesis locus</fullName>
    </submittedName>
</protein>
<name>A0ABQ1J1Z5_9GAMM</name>
<dbReference type="Proteomes" id="UP000617555">
    <property type="component" value="Unassembled WGS sequence"/>
</dbReference>
<sequence length="492" mass="54751">MLKGFCLSKLVLSFGVGSALLCSATQAAPWVDTSDIYLRADIQALADAGVITSPINTYPLMWSGIGVDLARAEPSLMSKDLVEAYARVNFYYQGAVNNRGNTRVKVAAATDAARFQHFGSDYREKGQIQGSHEYLGQHLAYKLSASANYHPNDDKDFRFDDNYIAVILGNWVTTFGTVAQWWGPGFDSSLHMSTNARPMSSLMISRNNSQAFETPLLSWLGAWTLTAGVSLTEQERYASNALLWSFRSAIKPLKQLEVGVSWTAMFCGEEQECSVDSAFEAITDPQECNSTDCSSNTNQMTGFDVRYSDDWFGVPVGLYVEQTCENASNASSMSDCGQMFGVDSRFNFSKQQYKVFFEYSDTMVNCDVGSEYNCFYEHSTYQSGSRYYGRTYGSTYESDAQTYVLGLVGQFENSHGFTSILRYAQLNKDGGNTATVWAPQTLKEDLLMLELSYRMPVFNGMLTLGGSVANSEFEVQDDDTQATVFSTFEYRF</sequence>
<organism evidence="2 3">
    <name type="scientific">Shewanella inventionis</name>
    <dbReference type="NCBI Taxonomy" id="1738770"/>
    <lineage>
        <taxon>Bacteria</taxon>
        <taxon>Pseudomonadati</taxon>
        <taxon>Pseudomonadota</taxon>
        <taxon>Gammaproteobacteria</taxon>
        <taxon>Alteromonadales</taxon>
        <taxon>Shewanellaceae</taxon>
        <taxon>Shewanella</taxon>
    </lineage>
</organism>
<dbReference type="RefSeq" id="WP_188739037.1">
    <property type="nucleotide sequence ID" value="NZ_BMII01000013.1"/>
</dbReference>
<keyword evidence="3" id="KW-1185">Reference proteome</keyword>
<evidence type="ECO:0000256" key="1">
    <source>
        <dbReference type="SAM" id="SignalP"/>
    </source>
</evidence>
<accession>A0ABQ1J1Z5</accession>
<dbReference type="InterPro" id="IPR038636">
    <property type="entry name" value="Wzi_sf"/>
</dbReference>
<feature type="signal peptide" evidence="1">
    <location>
        <begin position="1"/>
        <end position="27"/>
    </location>
</feature>
<dbReference type="Pfam" id="PF14052">
    <property type="entry name" value="Caps_assemb_Wzi"/>
    <property type="match status" value="1"/>
</dbReference>
<comment type="caution">
    <text evidence="2">The sequence shown here is derived from an EMBL/GenBank/DDBJ whole genome shotgun (WGS) entry which is preliminary data.</text>
</comment>
<evidence type="ECO:0000313" key="3">
    <source>
        <dbReference type="Proteomes" id="UP000617555"/>
    </source>
</evidence>
<dbReference type="InterPro" id="IPR026950">
    <property type="entry name" value="Caps_assemb_Wzi"/>
</dbReference>
<dbReference type="Gene3D" id="2.40.160.130">
    <property type="entry name" value="Capsule assembly protein Wzi"/>
    <property type="match status" value="1"/>
</dbReference>
<reference evidence="3" key="1">
    <citation type="journal article" date="2019" name="Int. J. Syst. Evol. Microbiol.">
        <title>The Global Catalogue of Microorganisms (GCM) 10K type strain sequencing project: providing services to taxonomists for standard genome sequencing and annotation.</title>
        <authorList>
            <consortium name="The Broad Institute Genomics Platform"/>
            <consortium name="The Broad Institute Genome Sequencing Center for Infectious Disease"/>
            <person name="Wu L."/>
            <person name="Ma J."/>
        </authorList>
    </citation>
    <scope>NUCLEOTIDE SEQUENCE [LARGE SCALE GENOMIC DNA]</scope>
    <source>
        <strain evidence="3">CGMCC 1.15339</strain>
    </source>
</reference>
<gene>
    <name evidence="2" type="ORF">GCM10011607_18150</name>
</gene>
<evidence type="ECO:0000313" key="2">
    <source>
        <dbReference type="EMBL" id="GGB57932.1"/>
    </source>
</evidence>